<evidence type="ECO:0008006" key="4">
    <source>
        <dbReference type="Google" id="ProtNLM"/>
    </source>
</evidence>
<dbReference type="RefSeq" id="WP_114336809.1">
    <property type="nucleotide sequence ID" value="NZ_QPID01000001.1"/>
</dbReference>
<protein>
    <recommendedName>
        <fullName evidence="4">WD40-like Beta Propeller Repeat</fullName>
    </recommendedName>
</protein>
<feature type="chain" id="PRO_5017066585" description="WD40-like Beta Propeller Repeat" evidence="1">
    <location>
        <begin position="26"/>
        <end position="299"/>
    </location>
</feature>
<proteinExistence type="predicted"/>
<evidence type="ECO:0000256" key="1">
    <source>
        <dbReference type="SAM" id="SignalP"/>
    </source>
</evidence>
<name>A0A368NQS5_9GAMM</name>
<comment type="caution">
    <text evidence="2">The sequence shown here is derived from an EMBL/GenBank/DDBJ whole genome shotgun (WGS) entry which is preliminary data.</text>
</comment>
<dbReference type="Proteomes" id="UP000252558">
    <property type="component" value="Unassembled WGS sequence"/>
</dbReference>
<dbReference type="InterPro" id="IPR011659">
    <property type="entry name" value="WD40"/>
</dbReference>
<dbReference type="InterPro" id="IPR011042">
    <property type="entry name" value="6-blade_b-propeller_TolB-like"/>
</dbReference>
<organism evidence="2 3">
    <name type="scientific">Corallincola holothuriorum</name>
    <dbReference type="NCBI Taxonomy" id="2282215"/>
    <lineage>
        <taxon>Bacteria</taxon>
        <taxon>Pseudomonadati</taxon>
        <taxon>Pseudomonadota</taxon>
        <taxon>Gammaproteobacteria</taxon>
        <taxon>Alteromonadales</taxon>
        <taxon>Psychromonadaceae</taxon>
        <taxon>Corallincola</taxon>
    </lineage>
</organism>
<reference evidence="2 3" key="1">
    <citation type="submission" date="2018-07" db="EMBL/GenBank/DDBJ databases">
        <title>Corallincola holothuriorum sp. nov., a new facultative anaerobe isolated from sea cucumber Apostichopus japonicus.</title>
        <authorList>
            <person name="Xia H."/>
        </authorList>
    </citation>
    <scope>NUCLEOTIDE SEQUENCE [LARGE SCALE GENOMIC DNA]</scope>
    <source>
        <strain evidence="2 3">C4</strain>
    </source>
</reference>
<keyword evidence="3" id="KW-1185">Reference proteome</keyword>
<feature type="signal peptide" evidence="1">
    <location>
        <begin position="1"/>
        <end position="25"/>
    </location>
</feature>
<keyword evidence="1" id="KW-0732">Signal</keyword>
<sequence>MRAFNRISTLAIAATALTFGSTLSAAPTPYHSAPAAKQAVEFAPGIISTKDNFEINTVFNKAGDHVIFARCHDDFSQCTMMGSHYKNGQWQPPVALPFSGGYLEADAYYNEDYSAIYFVSKRPIKPGAAVSSSVNLWRVALDNGVWQTPEYLPDLSSDSDDLYPSITANGDLYFPSFRDNQRQMYVAKKTPAGFEEPKPLPAHIYGKDAKIGDSVVLSDGNTIIFSISGRNDSVGKGDLYIAEKVDGIWSEARSLGEKVNTPNHEFTPIVSPNGEYLFFTRIENGRGNLYQIKLSAILQ</sequence>
<dbReference type="OrthoDB" id="240809at2"/>
<dbReference type="SUPFAM" id="SSF82171">
    <property type="entry name" value="DPP6 N-terminal domain-like"/>
    <property type="match status" value="1"/>
</dbReference>
<evidence type="ECO:0000313" key="3">
    <source>
        <dbReference type="Proteomes" id="UP000252558"/>
    </source>
</evidence>
<gene>
    <name evidence="2" type="ORF">DU002_02765</name>
</gene>
<dbReference type="Gene3D" id="2.120.10.30">
    <property type="entry name" value="TolB, C-terminal domain"/>
    <property type="match status" value="1"/>
</dbReference>
<dbReference type="Pfam" id="PF07676">
    <property type="entry name" value="PD40"/>
    <property type="match status" value="1"/>
</dbReference>
<accession>A0A368NQS5</accession>
<dbReference type="AlphaFoldDB" id="A0A368NQS5"/>
<evidence type="ECO:0000313" key="2">
    <source>
        <dbReference type="EMBL" id="RCU52902.1"/>
    </source>
</evidence>
<dbReference type="EMBL" id="QPID01000001">
    <property type="protein sequence ID" value="RCU52902.1"/>
    <property type="molecule type" value="Genomic_DNA"/>
</dbReference>